<dbReference type="PANTHER" id="PTHR10169">
    <property type="entry name" value="DNA TOPOISOMERASE/GYRASE"/>
    <property type="match status" value="1"/>
</dbReference>
<dbReference type="GO" id="GO:0005524">
    <property type="term" value="F:ATP binding"/>
    <property type="evidence" value="ECO:0007669"/>
    <property type="project" value="UniProtKB-KW"/>
</dbReference>
<dbReference type="GO" id="GO:0006265">
    <property type="term" value="P:DNA topological change"/>
    <property type="evidence" value="ECO:0007669"/>
    <property type="project" value="InterPro"/>
</dbReference>
<comment type="caution">
    <text evidence="10">The sequence shown here is derived from an EMBL/GenBank/DDBJ whole genome shotgun (WGS) entry which is preliminary data.</text>
</comment>
<evidence type="ECO:0000256" key="3">
    <source>
        <dbReference type="ARBA" id="ARBA00012895"/>
    </source>
</evidence>
<reference evidence="10" key="1">
    <citation type="submission" date="2019-12" db="EMBL/GenBank/DDBJ databases">
        <title>Genome sequencing and annotation of Brassica cretica.</title>
        <authorList>
            <person name="Studholme D.J."/>
            <person name="Sarris P.F."/>
        </authorList>
    </citation>
    <scope>NUCLEOTIDE SEQUENCE</scope>
    <source>
        <strain evidence="10">PFS-102/07</strain>
        <tissue evidence="10">Leaf</tissue>
    </source>
</reference>
<keyword evidence="7" id="KW-0238">DNA-binding</keyword>
<dbReference type="PANTHER" id="PTHR10169:SF38">
    <property type="entry name" value="DNA TOPOISOMERASE 2"/>
    <property type="match status" value="1"/>
</dbReference>
<dbReference type="GO" id="GO:0000712">
    <property type="term" value="P:resolution of meiotic recombination intermediates"/>
    <property type="evidence" value="ECO:0007669"/>
    <property type="project" value="TreeGrafter"/>
</dbReference>
<evidence type="ECO:0000313" key="10">
    <source>
        <dbReference type="EMBL" id="KAF2590810.1"/>
    </source>
</evidence>
<dbReference type="GO" id="GO:0005634">
    <property type="term" value="C:nucleus"/>
    <property type="evidence" value="ECO:0007669"/>
    <property type="project" value="TreeGrafter"/>
</dbReference>
<organism evidence="10">
    <name type="scientific">Brassica cretica</name>
    <name type="common">Mustard</name>
    <dbReference type="NCBI Taxonomy" id="69181"/>
    <lineage>
        <taxon>Eukaryota</taxon>
        <taxon>Viridiplantae</taxon>
        <taxon>Streptophyta</taxon>
        <taxon>Embryophyta</taxon>
        <taxon>Tracheophyta</taxon>
        <taxon>Spermatophyta</taxon>
        <taxon>Magnoliopsida</taxon>
        <taxon>eudicotyledons</taxon>
        <taxon>Gunneridae</taxon>
        <taxon>Pentapetalae</taxon>
        <taxon>rosids</taxon>
        <taxon>malvids</taxon>
        <taxon>Brassicales</taxon>
        <taxon>Brassicaceae</taxon>
        <taxon>Brassiceae</taxon>
        <taxon>Brassica</taxon>
    </lineage>
</organism>
<feature type="non-terminal residue" evidence="10">
    <location>
        <position position="1"/>
    </location>
</feature>
<evidence type="ECO:0000256" key="5">
    <source>
        <dbReference type="ARBA" id="ARBA00022840"/>
    </source>
</evidence>
<dbReference type="Pfam" id="PF16898">
    <property type="entry name" value="TOPRIM_C"/>
    <property type="match status" value="1"/>
</dbReference>
<dbReference type="InterPro" id="IPR013760">
    <property type="entry name" value="Topo_IIA-like_dom_sf"/>
</dbReference>
<feature type="domain" description="C-terminal associated" evidence="9">
    <location>
        <begin position="47"/>
        <end position="108"/>
    </location>
</feature>
<dbReference type="GO" id="GO:0003918">
    <property type="term" value="F:DNA topoisomerase type II (double strand cut, ATP-hydrolyzing) activity"/>
    <property type="evidence" value="ECO:0007669"/>
    <property type="project" value="UniProtKB-EC"/>
</dbReference>
<evidence type="ECO:0000256" key="6">
    <source>
        <dbReference type="ARBA" id="ARBA00023029"/>
    </source>
</evidence>
<evidence type="ECO:0000256" key="2">
    <source>
        <dbReference type="ARBA" id="ARBA00001946"/>
    </source>
</evidence>
<comment type="catalytic activity">
    <reaction evidence="1">
        <text>ATP-dependent breakage, passage and rejoining of double-stranded DNA.</text>
        <dbReference type="EC" id="5.6.2.2"/>
    </reaction>
</comment>
<name>A0A8S9K776_BRACR</name>
<evidence type="ECO:0000256" key="1">
    <source>
        <dbReference type="ARBA" id="ARBA00000185"/>
    </source>
</evidence>
<dbReference type="SUPFAM" id="SSF56719">
    <property type="entry name" value="Type II DNA topoisomerase"/>
    <property type="match status" value="1"/>
</dbReference>
<keyword evidence="4" id="KW-0547">Nucleotide-binding</keyword>
<dbReference type="InterPro" id="IPR050634">
    <property type="entry name" value="DNA_Topoisomerase_II"/>
</dbReference>
<gene>
    <name evidence="10" type="ORF">F2Q70_00041093</name>
</gene>
<dbReference type="GO" id="GO:0003677">
    <property type="term" value="F:DNA binding"/>
    <property type="evidence" value="ECO:0007669"/>
    <property type="project" value="UniProtKB-KW"/>
</dbReference>
<evidence type="ECO:0000259" key="9">
    <source>
        <dbReference type="Pfam" id="PF16898"/>
    </source>
</evidence>
<dbReference type="EC" id="5.6.2.2" evidence="3"/>
<protein>
    <recommendedName>
        <fullName evidence="3">DNA topoisomerase (ATP-hydrolyzing)</fullName>
        <ecNumber evidence="3">5.6.2.2</ecNumber>
    </recommendedName>
</protein>
<evidence type="ECO:0000256" key="4">
    <source>
        <dbReference type="ARBA" id="ARBA00022741"/>
    </source>
</evidence>
<proteinExistence type="predicted"/>
<evidence type="ECO:0000256" key="8">
    <source>
        <dbReference type="ARBA" id="ARBA00023235"/>
    </source>
</evidence>
<keyword evidence="8" id="KW-0413">Isomerase</keyword>
<dbReference type="AlphaFoldDB" id="A0A8S9K776"/>
<dbReference type="InterPro" id="IPR031660">
    <property type="entry name" value="TOPRIM_C"/>
</dbReference>
<dbReference type="GO" id="GO:0000819">
    <property type="term" value="P:sister chromatid segregation"/>
    <property type="evidence" value="ECO:0007669"/>
    <property type="project" value="TreeGrafter"/>
</dbReference>
<comment type="cofactor">
    <cofactor evidence="2">
        <name>Mg(2+)</name>
        <dbReference type="ChEBI" id="CHEBI:18420"/>
    </cofactor>
</comment>
<keyword evidence="5" id="KW-0067">ATP-binding</keyword>
<dbReference type="Gene3D" id="3.40.50.670">
    <property type="match status" value="1"/>
</dbReference>
<sequence length="211" mass="24236">TSLTSFLKDCDGTHIKALLINIFLKFWPKLLKSTPPFINDLLTPRIKGLGSISPKESLEYFKNLDKHMRQLCWDDPNEDSESEKAITLAFCPKKREDRKRWIETYLNGGLEAMMLMIRSAKALRFVRPLLMETAGFSSSDRNLSYRERLSSGIVGIKKDDAVVLFQTMIESRPLPTVIDFNRLFSAVARTKQHDLVLALCKQLELHMTTTR</sequence>
<keyword evidence="6" id="KW-0799">Topoisomerase</keyword>
<evidence type="ECO:0000256" key="7">
    <source>
        <dbReference type="ARBA" id="ARBA00023125"/>
    </source>
</evidence>
<accession>A0A8S9K776</accession>
<dbReference type="EMBL" id="QGKY02000190">
    <property type="protein sequence ID" value="KAF2590810.1"/>
    <property type="molecule type" value="Genomic_DNA"/>
</dbReference>
<dbReference type="InterPro" id="IPR013759">
    <property type="entry name" value="Topo_IIA_B_C"/>
</dbReference>